<feature type="domain" description="ABC3 transporter permease C-terminal" evidence="8">
    <location>
        <begin position="663"/>
        <end position="779"/>
    </location>
</feature>
<sequence length="787" mass="86283">MPEGRLYMNSYLDLVKEYAEKHKRKNRMSLFVILLAVALVATIFGMADMELQTQQISMKKQYGSWHIGIKDMAKKQEQIVALRPQIAVSGYLESVGSRSGYTLFGKAANISGVDEALAKELGIRLEAGTWPDKGNEALITGTMARTFGIEPGDSITLERPDGDDMQLLITAVAGDTASILKADQAGILMSVETLRRLFSPEEYSSAYYIKFRPFTNIQAEKLKIAESLGITPDSIGENAYLLAAMGQSDDPFFVGIYGTAAVLFLFVLTAAVLMITSSFQTSVTDRIRFFGMLRCLGATRKQVKRFVIKEGMCYCRKAIPAGLAVGVLVIWMLCGFLRVMNPEYFADIPLFGISIPALAAGAAVGLAACLLASLSPAKKASSVSPLTAVSGNARLPGQMKNMRFFRAGKVDRNLGIYHALENRKNLLLMTVSFALSILMFMSFSGIVDFMHHAVRPLRPWSPDLSLVSADNTCSIENKIYEELEKNPEINKVYGRMFAFDVPFSGEQSETQEMSYLVSYEEHQFGWAEDFLQEGSIEEVRGTPGKVLAVAGEGRDWHTGERLELELNGELRQVQIAGVLGSSPFDSENGESIFICSEDSFRQLTGENAFTILDIQLKRGASEEMVTQLREQAAGLGLTFSDARQSKAESQAVMISFSVFVYGFLAVILMIAVLHIINSINMSVTSRMNQCGVMRAIGMEGGQLLRMVRAEAVVYAALGSILGIAMGIPAHHFVFKMMVTSHWGTAWQVPFLQLAVVVGVTVAATLLAVRGPARKIRDMDIVDTIHAL</sequence>
<feature type="transmembrane region" description="Helical" evidence="7">
    <location>
        <begin position="28"/>
        <end position="47"/>
    </location>
</feature>
<feature type="domain" description="MacB-like periplasmic core" evidence="9">
    <location>
        <begin position="30"/>
        <end position="219"/>
    </location>
</feature>
<dbReference type="Proteomes" id="UP000260812">
    <property type="component" value="Unassembled WGS sequence"/>
</dbReference>
<proteinExistence type="inferred from homology"/>
<comment type="subcellular location">
    <subcellularLocation>
        <location evidence="1">Cell membrane</location>
        <topology evidence="1">Multi-pass membrane protein</topology>
    </subcellularLocation>
</comment>
<feature type="transmembrane region" description="Helical" evidence="7">
    <location>
        <begin position="750"/>
        <end position="768"/>
    </location>
</feature>
<evidence type="ECO:0000313" key="11">
    <source>
        <dbReference type="Proteomes" id="UP000260812"/>
    </source>
</evidence>
<evidence type="ECO:0000256" key="1">
    <source>
        <dbReference type="ARBA" id="ARBA00004651"/>
    </source>
</evidence>
<keyword evidence="6 7" id="KW-0472">Membrane</keyword>
<evidence type="ECO:0000256" key="6">
    <source>
        <dbReference type="ARBA" id="ARBA00023136"/>
    </source>
</evidence>
<dbReference type="Pfam" id="PF12704">
    <property type="entry name" value="MacB_PCD"/>
    <property type="match status" value="1"/>
</dbReference>
<evidence type="ECO:0000256" key="4">
    <source>
        <dbReference type="ARBA" id="ARBA00022692"/>
    </source>
</evidence>
<evidence type="ECO:0000256" key="5">
    <source>
        <dbReference type="ARBA" id="ARBA00022989"/>
    </source>
</evidence>
<feature type="transmembrane region" description="Helical" evidence="7">
    <location>
        <begin position="652"/>
        <end position="676"/>
    </location>
</feature>
<evidence type="ECO:0000259" key="8">
    <source>
        <dbReference type="Pfam" id="PF02687"/>
    </source>
</evidence>
<dbReference type="AlphaFoldDB" id="A0A3E3I607"/>
<feature type="transmembrane region" description="Helical" evidence="7">
    <location>
        <begin position="252"/>
        <end position="276"/>
    </location>
</feature>
<dbReference type="InterPro" id="IPR051447">
    <property type="entry name" value="Lipoprotein-release_system"/>
</dbReference>
<dbReference type="EMBL" id="QVLV01000006">
    <property type="protein sequence ID" value="RGE61073.1"/>
    <property type="molecule type" value="Genomic_DNA"/>
</dbReference>
<dbReference type="Pfam" id="PF02687">
    <property type="entry name" value="FtsX"/>
    <property type="match status" value="2"/>
</dbReference>
<comment type="caution">
    <text evidence="10">The sequence shown here is derived from an EMBL/GenBank/DDBJ whole genome shotgun (WGS) entry which is preliminary data.</text>
</comment>
<reference evidence="10" key="1">
    <citation type="submission" date="2018-08" db="EMBL/GenBank/DDBJ databases">
        <title>A genome reference for cultivated species of the human gut microbiota.</title>
        <authorList>
            <person name="Zou Y."/>
            <person name="Xue W."/>
            <person name="Luo G."/>
        </authorList>
    </citation>
    <scope>NUCLEOTIDE SEQUENCE [LARGE SCALE GENOMIC DNA]</scope>
    <source>
        <strain evidence="10">TF05-5AC</strain>
    </source>
</reference>
<keyword evidence="3" id="KW-1003">Cell membrane</keyword>
<gene>
    <name evidence="10" type="ORF">DXC51_11075</name>
</gene>
<feature type="transmembrane region" description="Helical" evidence="7">
    <location>
        <begin position="318"/>
        <end position="339"/>
    </location>
</feature>
<dbReference type="PANTHER" id="PTHR30489:SF0">
    <property type="entry name" value="LIPOPROTEIN-RELEASING SYSTEM TRANSMEMBRANE PROTEIN LOLE"/>
    <property type="match status" value="1"/>
</dbReference>
<keyword evidence="5 7" id="KW-1133">Transmembrane helix</keyword>
<feature type="transmembrane region" description="Helical" evidence="7">
    <location>
        <begin position="426"/>
        <end position="447"/>
    </location>
</feature>
<organism evidence="10 11">
    <name type="scientific">Eisenbergiella massiliensis</name>
    <dbReference type="NCBI Taxonomy" id="1720294"/>
    <lineage>
        <taxon>Bacteria</taxon>
        <taxon>Bacillati</taxon>
        <taxon>Bacillota</taxon>
        <taxon>Clostridia</taxon>
        <taxon>Lachnospirales</taxon>
        <taxon>Lachnospiraceae</taxon>
        <taxon>Eisenbergiella</taxon>
    </lineage>
</organism>
<keyword evidence="11" id="KW-1185">Reference proteome</keyword>
<comment type="similarity">
    <text evidence="2">Belongs to the ABC-4 integral membrane protein family. LolC/E subfamily.</text>
</comment>
<evidence type="ECO:0000256" key="7">
    <source>
        <dbReference type="SAM" id="Phobius"/>
    </source>
</evidence>
<feature type="transmembrane region" description="Helical" evidence="7">
    <location>
        <begin position="351"/>
        <end position="374"/>
    </location>
</feature>
<evidence type="ECO:0000313" key="10">
    <source>
        <dbReference type="EMBL" id="RGE61073.1"/>
    </source>
</evidence>
<evidence type="ECO:0000256" key="3">
    <source>
        <dbReference type="ARBA" id="ARBA00022475"/>
    </source>
</evidence>
<feature type="transmembrane region" description="Helical" evidence="7">
    <location>
        <begin position="711"/>
        <end position="730"/>
    </location>
</feature>
<dbReference type="PANTHER" id="PTHR30489">
    <property type="entry name" value="LIPOPROTEIN-RELEASING SYSTEM TRANSMEMBRANE PROTEIN LOLE"/>
    <property type="match status" value="1"/>
</dbReference>
<evidence type="ECO:0000256" key="2">
    <source>
        <dbReference type="ARBA" id="ARBA00005236"/>
    </source>
</evidence>
<dbReference type="InterPro" id="IPR003838">
    <property type="entry name" value="ABC3_permease_C"/>
</dbReference>
<dbReference type="InterPro" id="IPR025857">
    <property type="entry name" value="MacB_PCD"/>
</dbReference>
<feature type="domain" description="ABC3 transporter permease C-terminal" evidence="8">
    <location>
        <begin position="262"/>
        <end position="385"/>
    </location>
</feature>
<protein>
    <submittedName>
        <fullName evidence="10">ABC transporter permease</fullName>
    </submittedName>
</protein>
<dbReference type="GO" id="GO:0044874">
    <property type="term" value="P:lipoprotein localization to outer membrane"/>
    <property type="evidence" value="ECO:0007669"/>
    <property type="project" value="TreeGrafter"/>
</dbReference>
<name>A0A3E3I607_9FIRM</name>
<evidence type="ECO:0000259" key="9">
    <source>
        <dbReference type="Pfam" id="PF12704"/>
    </source>
</evidence>
<dbReference type="GO" id="GO:0098797">
    <property type="term" value="C:plasma membrane protein complex"/>
    <property type="evidence" value="ECO:0007669"/>
    <property type="project" value="TreeGrafter"/>
</dbReference>
<keyword evidence="4 7" id="KW-0812">Transmembrane</keyword>
<accession>A0A3E3I607</accession>